<evidence type="ECO:0000259" key="2">
    <source>
        <dbReference type="Pfam" id="PF02272"/>
    </source>
</evidence>
<dbReference type="EMBL" id="PCRP01000069">
    <property type="protein sequence ID" value="PIP23252.1"/>
    <property type="molecule type" value="Genomic_DNA"/>
</dbReference>
<dbReference type="InterPro" id="IPR051673">
    <property type="entry name" value="SSDNA_exonuclease_RecJ"/>
</dbReference>
<reference evidence="3 4" key="1">
    <citation type="submission" date="2017-09" db="EMBL/GenBank/DDBJ databases">
        <title>Depth-based differentiation of microbial function through sediment-hosted aquifers and enrichment of novel symbionts in the deep terrestrial subsurface.</title>
        <authorList>
            <person name="Probst A.J."/>
            <person name="Ladd B."/>
            <person name="Jarett J.K."/>
            <person name="Geller-Mcgrath D.E."/>
            <person name="Sieber C.M."/>
            <person name="Emerson J.B."/>
            <person name="Anantharaman K."/>
            <person name="Thomas B.C."/>
            <person name="Malmstrom R."/>
            <person name="Stieglmeier M."/>
            <person name="Klingl A."/>
            <person name="Woyke T."/>
            <person name="Ryan C.M."/>
            <person name="Banfield J.F."/>
        </authorList>
    </citation>
    <scope>NUCLEOTIDE SEQUENCE [LARGE SCALE GENOMIC DNA]</scope>
    <source>
        <strain evidence="3">CG23_combo_of_CG06-09_8_20_14_all_38_19</strain>
    </source>
</reference>
<name>A0A2G9YVL9_9BACT</name>
<feature type="domain" description="DHHA1" evidence="2">
    <location>
        <begin position="298"/>
        <end position="382"/>
    </location>
</feature>
<dbReference type="Proteomes" id="UP000230273">
    <property type="component" value="Unassembled WGS sequence"/>
</dbReference>
<comment type="caution">
    <text evidence="3">The sequence shown here is derived from an EMBL/GenBank/DDBJ whole genome shotgun (WGS) entry which is preliminary data.</text>
</comment>
<dbReference type="PANTHER" id="PTHR30255">
    <property type="entry name" value="SINGLE-STRANDED-DNA-SPECIFIC EXONUCLEASE RECJ"/>
    <property type="match status" value="1"/>
</dbReference>
<gene>
    <name evidence="3" type="ORF">COX36_04340</name>
</gene>
<dbReference type="Pfam" id="PF02272">
    <property type="entry name" value="DHHA1"/>
    <property type="match status" value="1"/>
</dbReference>
<dbReference type="GO" id="GO:0004527">
    <property type="term" value="F:exonuclease activity"/>
    <property type="evidence" value="ECO:0007669"/>
    <property type="project" value="UniProtKB-KW"/>
</dbReference>
<evidence type="ECO:0000313" key="4">
    <source>
        <dbReference type="Proteomes" id="UP000230273"/>
    </source>
</evidence>
<feature type="domain" description="DDH" evidence="1">
    <location>
        <begin position="23"/>
        <end position="173"/>
    </location>
</feature>
<dbReference type="Gene3D" id="3.10.310.30">
    <property type="match status" value="1"/>
</dbReference>
<evidence type="ECO:0000313" key="3">
    <source>
        <dbReference type="EMBL" id="PIP23252.1"/>
    </source>
</evidence>
<dbReference type="Gene3D" id="3.90.1640.30">
    <property type="match status" value="1"/>
</dbReference>
<protein>
    <recommendedName>
        <fullName evidence="5">Single-stranded-DNA-specific exonuclease RecJ</fullName>
    </recommendedName>
</protein>
<organism evidence="3 4">
    <name type="scientific">Candidatus Nealsonbacteria bacterium CG23_combo_of_CG06-09_8_20_14_all_38_19</name>
    <dbReference type="NCBI Taxonomy" id="1974721"/>
    <lineage>
        <taxon>Bacteria</taxon>
        <taxon>Candidatus Nealsoniibacteriota</taxon>
    </lineage>
</organism>
<evidence type="ECO:0008006" key="5">
    <source>
        <dbReference type="Google" id="ProtNLM"/>
    </source>
</evidence>
<dbReference type="SUPFAM" id="SSF64182">
    <property type="entry name" value="DHH phosphoesterases"/>
    <property type="match status" value="1"/>
</dbReference>
<dbReference type="InterPro" id="IPR038763">
    <property type="entry name" value="DHH_sf"/>
</dbReference>
<dbReference type="GO" id="GO:0003676">
    <property type="term" value="F:nucleic acid binding"/>
    <property type="evidence" value="ECO:0007669"/>
    <property type="project" value="InterPro"/>
</dbReference>
<proteinExistence type="predicted"/>
<dbReference type="PANTHER" id="PTHR30255:SF2">
    <property type="entry name" value="SINGLE-STRANDED-DNA-SPECIFIC EXONUCLEASE RECJ"/>
    <property type="match status" value="1"/>
</dbReference>
<dbReference type="InterPro" id="IPR001667">
    <property type="entry name" value="DDH_dom"/>
</dbReference>
<sequence length="386" mass="43640">MLEIKNLKSVASIILKAVKNKEKIILYGDADLDGVGSVVILKETLQNLGCRDIKVYFPDREKEGYGISKKALSYLKKFSPALFVALDCGIGNFKEAEIAKKLKFNLVIIDHHEILDKLPQAQIIVDPKQKNDPYPFKGLATAGIAYKASKAILRRNFSENLKNSFLEIVALATLADMMPEKDENIAFIENGLDSLKNTWRPGLKAFFEIESIRERRSIREIAQRIISALNATIVKDHLNEAYLILTSSTVKDAKVLAEDFLEKSRKRQIMIYEIVEEIKESHSEKAEEPIVFEGSLYWSFALTGSIASRICNYFKKPTFIYKKLEKESRGSVRMPSGLNGVEAMKKCSSLLGTYGGHPVACGFTVKNKNLEKFKECLIRYFEKYAN</sequence>
<dbReference type="AlphaFoldDB" id="A0A2G9YVL9"/>
<dbReference type="Pfam" id="PF01368">
    <property type="entry name" value="DHH"/>
    <property type="match status" value="1"/>
</dbReference>
<accession>A0A2G9YVL9</accession>
<evidence type="ECO:0000259" key="1">
    <source>
        <dbReference type="Pfam" id="PF01368"/>
    </source>
</evidence>
<dbReference type="InterPro" id="IPR003156">
    <property type="entry name" value="DHHA1_dom"/>
</dbReference>